<sequence length="404" mass="43328">MQHRVTAAPGRRVKIAEPCVNVAHVGKRAMRNAGGSPRARIRNGRARGPVELALPARSEGDVGARGALRSDERLDSDDELGSPLPAIPAFSAKVLRNNESVSDFLAWCARAHGDEPDVRRKQADAFADWCASDSTKRTDRQSWIAAFTHAPSFLKRRQLEALALALSKHQLRQIALAHAKARRLPEPAISVLNLPLHAEHKPGLRARRHYTRARSAGRPSSPRRRHHDADSPSASSSESRTQRRLDLSQSGTGHAAAFAQMGAPPLFDECADVSDARSPSPSPSPSPAPWVRPSADAGPDVASDVDDDDVGGSPAARGADPLRAPRKQAHKPKPPPEPSEPGVHGWLACDERLDEYSTCPPEADDEPQPAQPLRRSARVPAAKLRGALKGAERAAAAGSALLRS</sequence>
<gene>
    <name evidence="2" type="ORF">KFE25_014007</name>
</gene>
<evidence type="ECO:0000256" key="1">
    <source>
        <dbReference type="SAM" id="MobiDB-lite"/>
    </source>
</evidence>
<feature type="compositionally biased region" description="Pro residues" evidence="1">
    <location>
        <begin position="280"/>
        <end position="290"/>
    </location>
</feature>
<keyword evidence="3" id="KW-1185">Reference proteome</keyword>
<evidence type="ECO:0000313" key="2">
    <source>
        <dbReference type="EMBL" id="KAG8461988.1"/>
    </source>
</evidence>
<dbReference type="EMBL" id="JAGTXO010000023">
    <property type="protein sequence ID" value="KAG8461988.1"/>
    <property type="molecule type" value="Genomic_DNA"/>
</dbReference>
<dbReference type="AlphaFoldDB" id="A0A8J5X8W0"/>
<name>A0A8J5X8W0_DIALT</name>
<feature type="region of interest" description="Disordered" evidence="1">
    <location>
        <begin position="200"/>
        <end position="255"/>
    </location>
</feature>
<proteinExistence type="predicted"/>
<protein>
    <submittedName>
        <fullName evidence="2">Uncharacterized protein</fullName>
    </submittedName>
</protein>
<feature type="compositionally biased region" description="Basic residues" evidence="1">
    <location>
        <begin position="203"/>
        <end position="212"/>
    </location>
</feature>
<comment type="caution">
    <text evidence="2">The sequence shown here is derived from an EMBL/GenBank/DDBJ whole genome shotgun (WGS) entry which is preliminary data.</text>
</comment>
<feature type="compositionally biased region" description="Low complexity" evidence="1">
    <location>
        <begin position="291"/>
        <end position="302"/>
    </location>
</feature>
<feature type="compositionally biased region" description="Basic residues" evidence="1">
    <location>
        <begin position="324"/>
        <end position="333"/>
    </location>
</feature>
<evidence type="ECO:0000313" key="3">
    <source>
        <dbReference type="Proteomes" id="UP000751190"/>
    </source>
</evidence>
<accession>A0A8J5X8W0</accession>
<reference evidence="2" key="1">
    <citation type="submission" date="2021-05" db="EMBL/GenBank/DDBJ databases">
        <title>The genome of the haptophyte Pavlova lutheri (Diacronema luteri, Pavlovales) - a model for lipid biosynthesis in eukaryotic algae.</title>
        <authorList>
            <person name="Hulatt C.J."/>
            <person name="Posewitz M.C."/>
        </authorList>
    </citation>
    <scope>NUCLEOTIDE SEQUENCE</scope>
    <source>
        <strain evidence="2">NIVA-4/92</strain>
    </source>
</reference>
<dbReference type="Proteomes" id="UP000751190">
    <property type="component" value="Unassembled WGS sequence"/>
</dbReference>
<feature type="region of interest" description="Disordered" evidence="1">
    <location>
        <begin position="269"/>
        <end position="381"/>
    </location>
</feature>
<organism evidence="2 3">
    <name type="scientific">Diacronema lutheri</name>
    <name type="common">Unicellular marine alga</name>
    <name type="synonym">Monochrysis lutheri</name>
    <dbReference type="NCBI Taxonomy" id="2081491"/>
    <lineage>
        <taxon>Eukaryota</taxon>
        <taxon>Haptista</taxon>
        <taxon>Haptophyta</taxon>
        <taxon>Pavlovophyceae</taxon>
        <taxon>Pavlovales</taxon>
        <taxon>Pavlovaceae</taxon>
        <taxon>Diacronema</taxon>
    </lineage>
</organism>
<dbReference type="OrthoDB" id="10647299at2759"/>